<organism evidence="1">
    <name type="scientific">marine sediment metagenome</name>
    <dbReference type="NCBI Taxonomy" id="412755"/>
    <lineage>
        <taxon>unclassified sequences</taxon>
        <taxon>metagenomes</taxon>
        <taxon>ecological metagenomes</taxon>
    </lineage>
</organism>
<feature type="non-terminal residue" evidence="1">
    <location>
        <position position="1"/>
    </location>
</feature>
<proteinExistence type="predicted"/>
<accession>X1JZF0</accession>
<dbReference type="AlphaFoldDB" id="X1JZF0"/>
<name>X1JZF0_9ZZZZ</name>
<evidence type="ECO:0000313" key="1">
    <source>
        <dbReference type="EMBL" id="GAH99582.1"/>
    </source>
</evidence>
<feature type="non-terminal residue" evidence="1">
    <location>
        <position position="62"/>
    </location>
</feature>
<reference evidence="1" key="1">
    <citation type="journal article" date="2014" name="Front. Microbiol.">
        <title>High frequency of phylogenetically diverse reductive dehalogenase-homologous genes in deep subseafloor sedimentary metagenomes.</title>
        <authorList>
            <person name="Kawai M."/>
            <person name="Futagami T."/>
            <person name="Toyoda A."/>
            <person name="Takaki Y."/>
            <person name="Nishi S."/>
            <person name="Hori S."/>
            <person name="Arai W."/>
            <person name="Tsubouchi T."/>
            <person name="Morono Y."/>
            <person name="Uchiyama I."/>
            <person name="Ito T."/>
            <person name="Fujiyama A."/>
            <person name="Inagaki F."/>
            <person name="Takami H."/>
        </authorList>
    </citation>
    <scope>NUCLEOTIDE SEQUENCE</scope>
    <source>
        <strain evidence="1">Expedition CK06-06</strain>
    </source>
</reference>
<protein>
    <submittedName>
        <fullName evidence="1">Uncharacterized protein</fullName>
    </submittedName>
</protein>
<dbReference type="EMBL" id="BARU01048841">
    <property type="protein sequence ID" value="GAH99582.1"/>
    <property type="molecule type" value="Genomic_DNA"/>
</dbReference>
<comment type="caution">
    <text evidence="1">The sequence shown here is derived from an EMBL/GenBank/DDBJ whole genome shotgun (WGS) entry which is preliminary data.</text>
</comment>
<sequence length="62" mass="6943">YDFNYGIDVLAYDGDGIPETLEDNVTLLGNLSFDYNLIFSAKIADHELKNLTFKNIIEIGEG</sequence>
<gene>
    <name evidence="1" type="ORF">S03H2_72335</name>
</gene>